<feature type="region of interest" description="Disordered" evidence="1">
    <location>
        <begin position="41"/>
        <end position="62"/>
    </location>
</feature>
<comment type="caution">
    <text evidence="2">The sequence shown here is derived from an EMBL/GenBank/DDBJ whole genome shotgun (WGS) entry which is preliminary data.</text>
</comment>
<evidence type="ECO:0000256" key="1">
    <source>
        <dbReference type="SAM" id="MobiDB-lite"/>
    </source>
</evidence>
<keyword evidence="3" id="KW-1185">Reference proteome</keyword>
<dbReference type="AlphaFoldDB" id="A0A9W5ULM8"/>
<dbReference type="Proteomes" id="UP000607311">
    <property type="component" value="Unassembled WGS sequence"/>
</dbReference>
<name>A0A9W5ULM8_9ACTN</name>
<evidence type="ECO:0000313" key="3">
    <source>
        <dbReference type="Proteomes" id="UP000607311"/>
    </source>
</evidence>
<protein>
    <submittedName>
        <fullName evidence="2">Uncharacterized protein</fullName>
    </submittedName>
</protein>
<accession>A0A9W5ULM8</accession>
<proteinExistence type="predicted"/>
<dbReference type="RefSeq" id="WP_170863330.1">
    <property type="nucleotide sequence ID" value="NZ_BOPD01000002.1"/>
</dbReference>
<gene>
    <name evidence="2" type="ORF">Vse01_02550</name>
</gene>
<dbReference type="EMBL" id="BOPD01000002">
    <property type="protein sequence ID" value="GIJ31107.1"/>
    <property type="molecule type" value="Genomic_DNA"/>
</dbReference>
<sequence length="62" mass="6107">MAAALALASQQEPAAWAAAVEPQQGLVVGVSPVSGRVVSAGRAGLPQQEPEAVAGWSVDPTA</sequence>
<evidence type="ECO:0000313" key="2">
    <source>
        <dbReference type="EMBL" id="GIJ31107.1"/>
    </source>
</evidence>
<organism evidence="2 3">
    <name type="scientific">Micromonospora sediminimaris</name>
    <dbReference type="NCBI Taxonomy" id="547162"/>
    <lineage>
        <taxon>Bacteria</taxon>
        <taxon>Bacillati</taxon>
        <taxon>Actinomycetota</taxon>
        <taxon>Actinomycetes</taxon>
        <taxon>Micromonosporales</taxon>
        <taxon>Micromonosporaceae</taxon>
        <taxon>Micromonospora</taxon>
    </lineage>
</organism>
<reference evidence="2" key="1">
    <citation type="submission" date="2021-01" db="EMBL/GenBank/DDBJ databases">
        <title>Whole genome shotgun sequence of Verrucosispora sediminis NBRC 107745.</title>
        <authorList>
            <person name="Komaki H."/>
            <person name="Tamura T."/>
        </authorList>
    </citation>
    <scope>NUCLEOTIDE SEQUENCE</scope>
    <source>
        <strain evidence="2">NBRC 107745</strain>
    </source>
</reference>